<dbReference type="PANTHER" id="PTHR11645">
    <property type="entry name" value="PYRROLINE-5-CARBOXYLATE REDUCTASE"/>
    <property type="match status" value="1"/>
</dbReference>
<evidence type="ECO:0000256" key="5">
    <source>
        <dbReference type="NCBIfam" id="TIGR00112"/>
    </source>
</evidence>
<feature type="binding site" evidence="6">
    <location>
        <begin position="12"/>
        <end position="17"/>
    </location>
    <ligand>
        <name>NADP(+)</name>
        <dbReference type="ChEBI" id="CHEBI:58349"/>
    </ligand>
</feature>
<dbReference type="GO" id="GO:0005737">
    <property type="term" value="C:cytoplasm"/>
    <property type="evidence" value="ECO:0007669"/>
    <property type="project" value="UniProtKB-SubCell"/>
</dbReference>
<dbReference type="EC" id="1.5.1.2" evidence="4 5"/>
<comment type="catalytic activity">
    <reaction evidence="4">
        <text>L-proline + NAD(+) = (S)-1-pyrroline-5-carboxylate + NADH + 2 H(+)</text>
        <dbReference type="Rhea" id="RHEA:14105"/>
        <dbReference type="ChEBI" id="CHEBI:15378"/>
        <dbReference type="ChEBI" id="CHEBI:17388"/>
        <dbReference type="ChEBI" id="CHEBI:57540"/>
        <dbReference type="ChEBI" id="CHEBI:57945"/>
        <dbReference type="ChEBI" id="CHEBI:60039"/>
        <dbReference type="EC" id="1.5.1.2"/>
    </reaction>
</comment>
<dbReference type="NCBIfam" id="TIGR00112">
    <property type="entry name" value="proC"/>
    <property type="match status" value="1"/>
</dbReference>
<dbReference type="InterPro" id="IPR028939">
    <property type="entry name" value="P5C_Rdtase_cat_N"/>
</dbReference>
<evidence type="ECO:0000256" key="3">
    <source>
        <dbReference type="ARBA" id="ARBA00023002"/>
    </source>
</evidence>
<comment type="pathway">
    <text evidence="4">Amino-acid biosynthesis; L-proline biosynthesis; L-proline from L-glutamate 5-semialdehyde: step 1/1.</text>
</comment>
<dbReference type="InterPro" id="IPR036291">
    <property type="entry name" value="NAD(P)-bd_dom_sf"/>
</dbReference>
<dbReference type="SUPFAM" id="SSF51735">
    <property type="entry name" value="NAD(P)-binding Rossmann-fold domains"/>
    <property type="match status" value="1"/>
</dbReference>
<feature type="binding site" evidence="6">
    <location>
        <begin position="68"/>
        <end position="71"/>
    </location>
    <ligand>
        <name>NADP(+)</name>
        <dbReference type="ChEBI" id="CHEBI:58349"/>
    </ligand>
</feature>
<dbReference type="KEGG" id="aco:Amico_0783"/>
<evidence type="ECO:0000313" key="10">
    <source>
        <dbReference type="Proteomes" id="UP000002366"/>
    </source>
</evidence>
<organism evidence="9 10">
    <name type="scientific">Aminobacterium colombiense (strain DSM 12261 / ALA-1)</name>
    <dbReference type="NCBI Taxonomy" id="572547"/>
    <lineage>
        <taxon>Bacteria</taxon>
        <taxon>Thermotogati</taxon>
        <taxon>Synergistota</taxon>
        <taxon>Synergistia</taxon>
        <taxon>Synergistales</taxon>
        <taxon>Aminobacteriaceae</taxon>
        <taxon>Aminobacterium</taxon>
    </lineage>
</organism>
<keyword evidence="4" id="KW-0028">Amino-acid biosynthesis</keyword>
<dbReference type="UniPathway" id="UPA00098">
    <property type="reaction ID" value="UER00361"/>
</dbReference>
<keyword evidence="4" id="KW-0641">Proline biosynthesis</keyword>
<evidence type="ECO:0000259" key="7">
    <source>
        <dbReference type="Pfam" id="PF03807"/>
    </source>
</evidence>
<evidence type="ECO:0000256" key="6">
    <source>
        <dbReference type="PIRSR" id="PIRSR000193-1"/>
    </source>
</evidence>
<dbReference type="Gene3D" id="3.40.50.720">
    <property type="entry name" value="NAD(P)-binding Rossmann-like Domain"/>
    <property type="match status" value="1"/>
</dbReference>
<dbReference type="HOGENOM" id="CLU_042344_1_2_0"/>
<comment type="subcellular location">
    <subcellularLocation>
        <location evidence="4">Cytoplasm</location>
    </subcellularLocation>
</comment>
<evidence type="ECO:0000259" key="8">
    <source>
        <dbReference type="Pfam" id="PF14748"/>
    </source>
</evidence>
<protein>
    <recommendedName>
        <fullName evidence="4 5">Pyrroline-5-carboxylate reductase</fullName>
        <shortName evidence="4">P5C reductase</shortName>
        <shortName evidence="4">P5CR</shortName>
        <ecNumber evidence="4 5">1.5.1.2</ecNumber>
    </recommendedName>
    <alternativeName>
        <fullName evidence="4">PCA reductase</fullName>
    </alternativeName>
</protein>
<dbReference type="SUPFAM" id="SSF48179">
    <property type="entry name" value="6-phosphogluconate dehydrogenase C-terminal domain-like"/>
    <property type="match status" value="1"/>
</dbReference>
<proteinExistence type="inferred from homology"/>
<dbReference type="FunFam" id="1.10.3730.10:FF:000001">
    <property type="entry name" value="Pyrroline-5-carboxylate reductase"/>
    <property type="match status" value="1"/>
</dbReference>
<name>D5EED4_AMICL</name>
<sequence>MVNKKRCTIAVIGAGMLGSSVARGWVKENCTVIAYDKDRQKVESLEELGICYEESNEAIARADVVVFALKPHIQLPVVASLAQNLTNKLCFSMAAGIRLEQLAEAAPHARWIRGMTNICAAVNAAFTAYTPSENVTEEDMKKTKLLFGLLGESEETAEPNLDAITGISGSGPAYMFTVLEALTYGGLRVGIPKDLALKASAATMIGAAKLVLETGKHPAELKDGVVTPGGTTIEGLYELEEGAVRASFIRAIAEATRRGKELGEQKTNKKK</sequence>
<feature type="domain" description="Pyrroline-5-carboxylate reductase dimerisation" evidence="8">
    <location>
        <begin position="158"/>
        <end position="262"/>
    </location>
</feature>
<reference evidence="9 10" key="1">
    <citation type="journal article" date="2010" name="Stand. Genomic Sci.">
        <title>Complete genome sequence of Aminobacterium colombiense type strain (ALA-1).</title>
        <authorList>
            <person name="Chertkov O."/>
            <person name="Sikorski J."/>
            <person name="Brambilla E."/>
            <person name="Lapidus A."/>
            <person name="Copeland A."/>
            <person name="Glavina Del Rio T."/>
            <person name="Nolan M."/>
            <person name="Lucas S."/>
            <person name="Tice H."/>
            <person name="Cheng J.F."/>
            <person name="Han C."/>
            <person name="Detter J.C."/>
            <person name="Bruce D."/>
            <person name="Tapia R."/>
            <person name="Goodwin L."/>
            <person name="Pitluck S."/>
            <person name="Liolios K."/>
            <person name="Ivanova N."/>
            <person name="Mavromatis K."/>
            <person name="Ovchinnikova G."/>
            <person name="Pati A."/>
            <person name="Chen A."/>
            <person name="Palaniappan K."/>
            <person name="Land M."/>
            <person name="Hauser L."/>
            <person name="Chang Y.J."/>
            <person name="Jeffries C.D."/>
            <person name="Spring S."/>
            <person name="Rohde M."/>
            <person name="Goker M."/>
            <person name="Bristow J."/>
            <person name="Eisen J.A."/>
            <person name="Markowitz V."/>
            <person name="Hugenholtz P."/>
            <person name="Kyrpides N.C."/>
            <person name="Klenk H.P."/>
        </authorList>
    </citation>
    <scope>NUCLEOTIDE SEQUENCE [LARGE SCALE GENOMIC DNA]</scope>
    <source>
        <strain evidence="10">DSM 12261 / ALA-1</strain>
    </source>
</reference>
<gene>
    <name evidence="4" type="primary">proC</name>
    <name evidence="9" type="ordered locus">Amico_0783</name>
</gene>
<dbReference type="Proteomes" id="UP000002366">
    <property type="component" value="Chromosome"/>
</dbReference>
<dbReference type="Gene3D" id="1.10.3730.10">
    <property type="entry name" value="ProC C-terminal domain-like"/>
    <property type="match status" value="1"/>
</dbReference>
<dbReference type="RefSeq" id="WP_013048182.1">
    <property type="nucleotide sequence ID" value="NC_014011.1"/>
</dbReference>
<dbReference type="eggNOG" id="COG0345">
    <property type="taxonomic scope" value="Bacteria"/>
</dbReference>
<evidence type="ECO:0000256" key="4">
    <source>
        <dbReference type="HAMAP-Rule" id="MF_01925"/>
    </source>
</evidence>
<dbReference type="STRING" id="572547.Amico_0783"/>
<dbReference type="InterPro" id="IPR000304">
    <property type="entry name" value="Pyrroline-COOH_reductase"/>
</dbReference>
<dbReference type="EMBL" id="CP001997">
    <property type="protein sequence ID" value="ADE56916.1"/>
    <property type="molecule type" value="Genomic_DNA"/>
</dbReference>
<dbReference type="HAMAP" id="MF_01925">
    <property type="entry name" value="P5C_reductase"/>
    <property type="match status" value="1"/>
</dbReference>
<evidence type="ECO:0000256" key="1">
    <source>
        <dbReference type="ARBA" id="ARBA00005525"/>
    </source>
</evidence>
<comment type="catalytic activity">
    <reaction evidence="4">
        <text>L-proline + NADP(+) = (S)-1-pyrroline-5-carboxylate + NADPH + 2 H(+)</text>
        <dbReference type="Rhea" id="RHEA:14109"/>
        <dbReference type="ChEBI" id="CHEBI:15378"/>
        <dbReference type="ChEBI" id="CHEBI:17388"/>
        <dbReference type="ChEBI" id="CHEBI:57783"/>
        <dbReference type="ChEBI" id="CHEBI:58349"/>
        <dbReference type="ChEBI" id="CHEBI:60039"/>
        <dbReference type="EC" id="1.5.1.2"/>
    </reaction>
</comment>
<keyword evidence="4" id="KW-0963">Cytoplasm</keyword>
<dbReference type="PIRSF" id="PIRSF000193">
    <property type="entry name" value="Pyrrol-5-carb_rd"/>
    <property type="match status" value="1"/>
</dbReference>
<dbReference type="PANTHER" id="PTHR11645:SF0">
    <property type="entry name" value="PYRROLINE-5-CARBOXYLATE REDUCTASE 3"/>
    <property type="match status" value="1"/>
</dbReference>
<comment type="similarity">
    <text evidence="1 4">Belongs to the pyrroline-5-carboxylate reductase family.</text>
</comment>
<keyword evidence="3 4" id="KW-0560">Oxidoreductase</keyword>
<dbReference type="Pfam" id="PF14748">
    <property type="entry name" value="P5CR_dimer"/>
    <property type="match status" value="1"/>
</dbReference>
<dbReference type="GO" id="GO:0055129">
    <property type="term" value="P:L-proline biosynthetic process"/>
    <property type="evidence" value="ECO:0007669"/>
    <property type="project" value="UniProtKB-UniRule"/>
</dbReference>
<dbReference type="InterPro" id="IPR029036">
    <property type="entry name" value="P5CR_dimer"/>
</dbReference>
<evidence type="ECO:0000313" key="9">
    <source>
        <dbReference type="EMBL" id="ADE56916.1"/>
    </source>
</evidence>
<comment type="function">
    <text evidence="4">Catalyzes the reduction of 1-pyrroline-5-carboxylate (PCA) to L-proline.</text>
</comment>
<evidence type="ECO:0000256" key="2">
    <source>
        <dbReference type="ARBA" id="ARBA00022857"/>
    </source>
</evidence>
<feature type="domain" description="Pyrroline-5-carboxylate reductase catalytic N-terminal" evidence="7">
    <location>
        <begin position="8"/>
        <end position="96"/>
    </location>
</feature>
<dbReference type="AlphaFoldDB" id="D5EED4"/>
<dbReference type="Pfam" id="PF03807">
    <property type="entry name" value="F420_oxidored"/>
    <property type="match status" value="1"/>
</dbReference>
<keyword evidence="10" id="KW-1185">Reference proteome</keyword>
<dbReference type="InterPro" id="IPR008927">
    <property type="entry name" value="6-PGluconate_DH-like_C_sf"/>
</dbReference>
<dbReference type="GO" id="GO:0004735">
    <property type="term" value="F:pyrroline-5-carboxylate reductase activity"/>
    <property type="evidence" value="ECO:0007669"/>
    <property type="project" value="UniProtKB-UniRule"/>
</dbReference>
<accession>D5EED4</accession>
<keyword evidence="2 4" id="KW-0521">NADP</keyword>